<name>A0A2N9GZR7_FAGSY</name>
<feature type="region of interest" description="Disordered" evidence="1">
    <location>
        <begin position="1"/>
        <end position="52"/>
    </location>
</feature>
<feature type="compositionally biased region" description="Polar residues" evidence="1">
    <location>
        <begin position="112"/>
        <end position="121"/>
    </location>
</feature>
<proteinExistence type="predicted"/>
<reference evidence="2" key="1">
    <citation type="submission" date="2018-02" db="EMBL/GenBank/DDBJ databases">
        <authorList>
            <person name="Cohen D.B."/>
            <person name="Kent A.D."/>
        </authorList>
    </citation>
    <scope>NUCLEOTIDE SEQUENCE</scope>
</reference>
<dbReference type="AlphaFoldDB" id="A0A2N9GZR7"/>
<protein>
    <submittedName>
        <fullName evidence="2">Uncharacterized protein</fullName>
    </submittedName>
</protein>
<feature type="compositionally biased region" description="Basic and acidic residues" evidence="1">
    <location>
        <begin position="75"/>
        <end position="97"/>
    </location>
</feature>
<feature type="compositionally biased region" description="Polar residues" evidence="1">
    <location>
        <begin position="64"/>
        <end position="74"/>
    </location>
</feature>
<feature type="compositionally biased region" description="Polar residues" evidence="1">
    <location>
        <begin position="39"/>
        <end position="52"/>
    </location>
</feature>
<gene>
    <name evidence="2" type="ORF">FSB_LOCUS32732</name>
</gene>
<evidence type="ECO:0000256" key="1">
    <source>
        <dbReference type="SAM" id="MobiDB-lite"/>
    </source>
</evidence>
<sequence>MPPSKRKARIHASQTRQASAHTVNSQAESPNREQEQHQPEQNTPDGETRQTNLLLKLIQSLQQTQGELVETVQQPKEKSSEAKNDHQDGENHHEKPQQELGSHNTKEEPFITMSNDTFDTL</sequence>
<feature type="region of interest" description="Disordered" evidence="1">
    <location>
        <begin position="64"/>
        <end position="121"/>
    </location>
</feature>
<feature type="compositionally biased region" description="Basic residues" evidence="1">
    <location>
        <begin position="1"/>
        <end position="10"/>
    </location>
</feature>
<evidence type="ECO:0000313" key="2">
    <source>
        <dbReference type="EMBL" id="SPD04850.1"/>
    </source>
</evidence>
<organism evidence="2">
    <name type="scientific">Fagus sylvatica</name>
    <name type="common">Beechnut</name>
    <dbReference type="NCBI Taxonomy" id="28930"/>
    <lineage>
        <taxon>Eukaryota</taxon>
        <taxon>Viridiplantae</taxon>
        <taxon>Streptophyta</taxon>
        <taxon>Embryophyta</taxon>
        <taxon>Tracheophyta</taxon>
        <taxon>Spermatophyta</taxon>
        <taxon>Magnoliopsida</taxon>
        <taxon>eudicotyledons</taxon>
        <taxon>Gunneridae</taxon>
        <taxon>Pentapetalae</taxon>
        <taxon>rosids</taxon>
        <taxon>fabids</taxon>
        <taxon>Fagales</taxon>
        <taxon>Fagaceae</taxon>
        <taxon>Fagus</taxon>
    </lineage>
</organism>
<feature type="compositionally biased region" description="Polar residues" evidence="1">
    <location>
        <begin position="12"/>
        <end position="29"/>
    </location>
</feature>
<accession>A0A2N9GZR7</accession>
<dbReference type="EMBL" id="OIVN01002581">
    <property type="protein sequence ID" value="SPD04850.1"/>
    <property type="molecule type" value="Genomic_DNA"/>
</dbReference>